<evidence type="ECO:0000256" key="10">
    <source>
        <dbReference type="ARBA" id="ARBA00049080"/>
    </source>
</evidence>
<reference evidence="15 16" key="2">
    <citation type="journal article" date="2009" name="Proc. Natl. Acad. Sci. U.S.A.">
        <title>On the chimeric nature, thermophilic origin, and phylogenetic placement of the Thermotogales.</title>
        <authorList>
            <person name="Zhaxybayeva O."/>
            <person name="Swithers K.S."/>
            <person name="Lapierre P."/>
            <person name="Fournier G.P."/>
            <person name="Bickhart D.M."/>
            <person name="DeBoy R.T."/>
            <person name="Nelson K.E."/>
            <person name="Nesbo C.L."/>
            <person name="Doolittle W.F."/>
            <person name="Gogarten J.P."/>
            <person name="Noll K.M."/>
        </authorList>
    </citation>
    <scope>NUCLEOTIDE SEQUENCE [LARGE SCALE GENOMIC DNA]</scope>
    <source>
        <strain evidence="16">ATCC 35602 / DSM 5306 / Rt17-B1</strain>
    </source>
</reference>
<dbReference type="InterPro" id="IPR023940">
    <property type="entry name" value="DHDPR_bac"/>
</dbReference>
<dbReference type="eggNOG" id="COG0289">
    <property type="taxonomic scope" value="Bacteria"/>
</dbReference>
<accession>A7HJ57</accession>
<feature type="binding site" evidence="12">
    <location>
        <begin position="71"/>
        <end position="73"/>
    </location>
    <ligand>
        <name>NAD(+)</name>
        <dbReference type="ChEBI" id="CHEBI:57540"/>
    </ligand>
</feature>
<dbReference type="InterPro" id="IPR036291">
    <property type="entry name" value="NAD(P)-bd_dom_sf"/>
</dbReference>
<dbReference type="Gene3D" id="3.40.50.720">
    <property type="entry name" value="NAD(P)-binding Rossmann-like Domain"/>
    <property type="match status" value="1"/>
</dbReference>
<evidence type="ECO:0000256" key="2">
    <source>
        <dbReference type="ARBA" id="ARBA00022605"/>
    </source>
</evidence>
<feature type="binding site" evidence="12">
    <location>
        <position position="128"/>
    </location>
    <ligand>
        <name>(S)-2,3,4,5-tetrahydrodipicolinate</name>
        <dbReference type="ChEBI" id="CHEBI:16845"/>
    </ligand>
</feature>
<evidence type="ECO:0000313" key="15">
    <source>
        <dbReference type="EMBL" id="ABS59940.1"/>
    </source>
</evidence>
<reference evidence="15 16" key="1">
    <citation type="submission" date="2007-07" db="EMBL/GenBank/DDBJ databases">
        <title>Complete sequence of Fervidobacterium nodosum Rt17-B1.</title>
        <authorList>
            <consortium name="US DOE Joint Genome Institute"/>
            <person name="Copeland A."/>
            <person name="Lucas S."/>
            <person name="Lapidus A."/>
            <person name="Barry K."/>
            <person name="Glavina del Rio T."/>
            <person name="Dalin E."/>
            <person name="Tice H."/>
            <person name="Pitluck S."/>
            <person name="Saunders E."/>
            <person name="Brettin T."/>
            <person name="Bruce D."/>
            <person name="Detter J.C."/>
            <person name="Han C."/>
            <person name="Schmutz J."/>
            <person name="Larimer F."/>
            <person name="Land M."/>
            <person name="Hauser L."/>
            <person name="Kyrpides N."/>
            <person name="Mikhailova N."/>
            <person name="Nelson K."/>
            <person name="Gogarten J.P."/>
            <person name="Noll K."/>
            <person name="Richardson P."/>
        </authorList>
    </citation>
    <scope>NUCLEOTIDE SEQUENCE [LARGE SCALE GENOMIC DNA]</scope>
    <source>
        <strain evidence="16">ATCC 35602 / DSM 5306 / Rt17-B1</strain>
    </source>
</reference>
<evidence type="ECO:0000256" key="8">
    <source>
        <dbReference type="ARBA" id="ARBA00037922"/>
    </source>
</evidence>
<keyword evidence="3 12" id="KW-0521">NADP</keyword>
<keyword evidence="2 12" id="KW-0028">Amino-acid biosynthesis</keyword>
<keyword evidence="16" id="KW-1185">Reference proteome</keyword>
<name>A7HJ57_FERNB</name>
<feature type="binding site" evidence="12">
    <location>
        <position position="41"/>
    </location>
    <ligand>
        <name>NADP(+)</name>
        <dbReference type="ChEBI" id="CHEBI:58349"/>
    </ligand>
</feature>
<dbReference type="EC" id="1.17.1.8" evidence="9 12"/>
<feature type="binding site" evidence="12">
    <location>
        <begin position="7"/>
        <end position="12"/>
    </location>
    <ligand>
        <name>NAD(+)</name>
        <dbReference type="ChEBI" id="CHEBI:57540"/>
    </ligand>
</feature>
<dbReference type="UniPathway" id="UPA00034">
    <property type="reaction ID" value="UER00018"/>
</dbReference>
<comment type="pathway">
    <text evidence="8 12">Amino-acid biosynthesis; L-lysine biosynthesis via DAP pathway; (S)-tetrahydrodipicolinate from L-aspartate: step 4/4.</text>
</comment>
<comment type="subunit">
    <text evidence="12">Homotetramer.</text>
</comment>
<keyword evidence="6 12" id="KW-0520">NAD</keyword>
<dbReference type="HOGENOM" id="CLU_047479_2_2_0"/>
<dbReference type="PANTHER" id="PTHR20836">
    <property type="entry name" value="DIHYDRODIPICOLINATE REDUCTASE"/>
    <property type="match status" value="1"/>
</dbReference>
<dbReference type="GO" id="GO:0005829">
    <property type="term" value="C:cytosol"/>
    <property type="evidence" value="ECO:0007669"/>
    <property type="project" value="TreeGrafter"/>
</dbReference>
<keyword evidence="7 12" id="KW-0457">Lysine biosynthesis</keyword>
<dbReference type="GO" id="GO:0019877">
    <property type="term" value="P:diaminopimelate biosynthetic process"/>
    <property type="evidence" value="ECO:0007669"/>
    <property type="project" value="UniProtKB-UniRule"/>
</dbReference>
<dbReference type="GO" id="GO:0051287">
    <property type="term" value="F:NAD binding"/>
    <property type="evidence" value="ECO:0007669"/>
    <property type="project" value="UniProtKB-UniRule"/>
</dbReference>
<dbReference type="RefSeq" id="WP_011993263.1">
    <property type="nucleotide sequence ID" value="NC_009718.1"/>
</dbReference>
<evidence type="ECO:0000256" key="9">
    <source>
        <dbReference type="ARBA" id="ARBA00038983"/>
    </source>
</evidence>
<keyword evidence="4 12" id="KW-0220">Diaminopimelate biosynthesis</keyword>
<dbReference type="KEGG" id="fno:Fnod_0073"/>
<dbReference type="SUPFAM" id="SSF51735">
    <property type="entry name" value="NAD(P)-binding Rossmann-fold domains"/>
    <property type="match status" value="1"/>
</dbReference>
<dbReference type="AlphaFoldDB" id="A7HJ57"/>
<sequence>MKYGVIGANGKMGREIIDYFSSIGDELVMKIDIGLEEIVDRPDVIIDFSNRSALDKTIELCQKFSCPLVIGTTALTGEDFDRLRELSNIVPVVQSYNFSQGIAILKSILESFGKYFSDWDGAIVEIHHNQKKDAPSGTAIMLKNSLSREIPISSLRIGGVFGEHVVIFSNAGEVIEIKHTALSRRAFSLGVRKAALFALEKNKGFYSYSDVLNEF</sequence>
<dbReference type="OrthoDB" id="9790352at2"/>
<dbReference type="Pfam" id="PF01113">
    <property type="entry name" value="DapB_N"/>
    <property type="match status" value="1"/>
</dbReference>
<evidence type="ECO:0000259" key="14">
    <source>
        <dbReference type="Pfam" id="PF05173"/>
    </source>
</evidence>
<feature type="binding site" evidence="12">
    <location>
        <begin position="95"/>
        <end position="98"/>
    </location>
    <ligand>
        <name>NAD(+)</name>
        <dbReference type="ChEBI" id="CHEBI:57540"/>
    </ligand>
</feature>
<evidence type="ECO:0000256" key="11">
    <source>
        <dbReference type="ARBA" id="ARBA00049396"/>
    </source>
</evidence>
<dbReference type="HAMAP" id="MF_00102">
    <property type="entry name" value="DapB"/>
    <property type="match status" value="1"/>
</dbReference>
<dbReference type="Proteomes" id="UP000002415">
    <property type="component" value="Chromosome"/>
</dbReference>
<feature type="binding site" evidence="12">
    <location>
        <position position="40"/>
    </location>
    <ligand>
        <name>NAD(+)</name>
        <dbReference type="ChEBI" id="CHEBI:57540"/>
    </ligand>
</feature>
<comment type="subcellular location">
    <subcellularLocation>
        <location evidence="12">Cytoplasm</location>
    </subcellularLocation>
</comment>
<evidence type="ECO:0000256" key="5">
    <source>
        <dbReference type="ARBA" id="ARBA00023002"/>
    </source>
</evidence>
<evidence type="ECO:0000256" key="4">
    <source>
        <dbReference type="ARBA" id="ARBA00022915"/>
    </source>
</evidence>
<evidence type="ECO:0000259" key="13">
    <source>
        <dbReference type="Pfam" id="PF01113"/>
    </source>
</evidence>
<dbReference type="GO" id="GO:0016726">
    <property type="term" value="F:oxidoreductase activity, acting on CH or CH2 groups, NAD or NADP as acceptor"/>
    <property type="evidence" value="ECO:0007669"/>
    <property type="project" value="UniProtKB-UniRule"/>
</dbReference>
<dbReference type="GO" id="GO:0008839">
    <property type="term" value="F:4-hydroxy-tetrahydrodipicolinate reductase"/>
    <property type="evidence" value="ECO:0007669"/>
    <property type="project" value="UniProtKB-EC"/>
</dbReference>
<protein>
    <recommendedName>
        <fullName evidence="9 12">4-hydroxy-tetrahydrodipicolinate reductase</fullName>
        <shortName evidence="12">HTPA reductase</shortName>
        <ecNumber evidence="9 12">1.17.1.8</ecNumber>
    </recommendedName>
</protein>
<keyword evidence="12" id="KW-0963">Cytoplasm</keyword>
<comment type="caution">
    <text evidence="12">Was originally thought to be a dihydrodipicolinate reductase (DHDPR), catalyzing the conversion of dihydrodipicolinate to tetrahydrodipicolinate. However, it was shown in E.coli that the substrate of the enzymatic reaction is not dihydrodipicolinate (DHDP) but in fact (2S,4S)-4-hydroxy-2,3,4,5-tetrahydrodipicolinic acid (HTPA), the product released by the DapA-catalyzed reaction.</text>
</comment>
<feature type="domain" description="Dihydrodipicolinate reductase C-terminal" evidence="14">
    <location>
        <begin position="101"/>
        <end position="212"/>
    </location>
</feature>
<feature type="binding site" evidence="12">
    <location>
        <begin position="137"/>
        <end position="138"/>
    </location>
    <ligand>
        <name>(S)-2,3,4,5-tetrahydrodipicolinate</name>
        <dbReference type="ChEBI" id="CHEBI:16845"/>
    </ligand>
</feature>
<evidence type="ECO:0000256" key="12">
    <source>
        <dbReference type="HAMAP-Rule" id="MF_00102"/>
    </source>
</evidence>
<dbReference type="EMBL" id="CP000771">
    <property type="protein sequence ID" value="ABS59940.1"/>
    <property type="molecule type" value="Genomic_DNA"/>
</dbReference>
<gene>
    <name evidence="12" type="primary">dapB</name>
    <name evidence="15" type="ordered locus">Fnod_0073</name>
</gene>
<feature type="domain" description="Dihydrodipicolinate reductase N-terminal" evidence="13">
    <location>
        <begin position="1"/>
        <end position="98"/>
    </location>
</feature>
<dbReference type="InterPro" id="IPR000846">
    <property type="entry name" value="DapB_N"/>
</dbReference>
<evidence type="ECO:0000256" key="1">
    <source>
        <dbReference type="ARBA" id="ARBA00006642"/>
    </source>
</evidence>
<evidence type="ECO:0000256" key="7">
    <source>
        <dbReference type="ARBA" id="ARBA00023154"/>
    </source>
</evidence>
<feature type="active site" description="Proton donor/acceptor" evidence="12">
    <location>
        <position position="127"/>
    </location>
</feature>
<comment type="function">
    <text evidence="12">Catalyzes the conversion of 4-hydroxy-tetrahydrodipicolinate (HTPA) to tetrahydrodipicolinate.</text>
</comment>
<organism evidence="15 16">
    <name type="scientific">Fervidobacterium nodosum (strain ATCC 35602 / DSM 5306 / Rt17-B1)</name>
    <dbReference type="NCBI Taxonomy" id="381764"/>
    <lineage>
        <taxon>Bacteria</taxon>
        <taxon>Thermotogati</taxon>
        <taxon>Thermotogota</taxon>
        <taxon>Thermotogae</taxon>
        <taxon>Thermotogales</taxon>
        <taxon>Fervidobacteriaceae</taxon>
        <taxon>Fervidobacterium</taxon>
    </lineage>
</organism>
<evidence type="ECO:0000256" key="3">
    <source>
        <dbReference type="ARBA" id="ARBA00022857"/>
    </source>
</evidence>
<comment type="catalytic activity">
    <reaction evidence="10 12">
        <text>(S)-2,3,4,5-tetrahydrodipicolinate + NADP(+) + H2O = (2S,4S)-4-hydroxy-2,3,4,5-tetrahydrodipicolinate + NADPH + H(+)</text>
        <dbReference type="Rhea" id="RHEA:35331"/>
        <dbReference type="ChEBI" id="CHEBI:15377"/>
        <dbReference type="ChEBI" id="CHEBI:15378"/>
        <dbReference type="ChEBI" id="CHEBI:16845"/>
        <dbReference type="ChEBI" id="CHEBI:57783"/>
        <dbReference type="ChEBI" id="CHEBI:58349"/>
        <dbReference type="ChEBI" id="CHEBI:67139"/>
        <dbReference type="EC" id="1.17.1.8"/>
    </reaction>
</comment>
<dbReference type="Gene3D" id="3.30.360.10">
    <property type="entry name" value="Dihydrodipicolinate Reductase, domain 2"/>
    <property type="match status" value="1"/>
</dbReference>
<comment type="similarity">
    <text evidence="1 12">Belongs to the DapB family.</text>
</comment>
<dbReference type="GO" id="GO:0050661">
    <property type="term" value="F:NADP binding"/>
    <property type="evidence" value="ECO:0007669"/>
    <property type="project" value="UniProtKB-UniRule"/>
</dbReference>
<comment type="catalytic activity">
    <reaction evidence="11 12">
        <text>(S)-2,3,4,5-tetrahydrodipicolinate + NAD(+) + H2O = (2S,4S)-4-hydroxy-2,3,4,5-tetrahydrodipicolinate + NADH + H(+)</text>
        <dbReference type="Rhea" id="RHEA:35323"/>
        <dbReference type="ChEBI" id="CHEBI:15377"/>
        <dbReference type="ChEBI" id="CHEBI:15378"/>
        <dbReference type="ChEBI" id="CHEBI:16845"/>
        <dbReference type="ChEBI" id="CHEBI:57540"/>
        <dbReference type="ChEBI" id="CHEBI:57945"/>
        <dbReference type="ChEBI" id="CHEBI:67139"/>
        <dbReference type="EC" id="1.17.1.8"/>
    </reaction>
</comment>
<dbReference type="PANTHER" id="PTHR20836:SF0">
    <property type="entry name" value="4-HYDROXY-TETRAHYDRODIPICOLINATE REDUCTASE 1, CHLOROPLASTIC-RELATED"/>
    <property type="match status" value="1"/>
</dbReference>
<dbReference type="SUPFAM" id="SSF55347">
    <property type="entry name" value="Glyceraldehyde-3-phosphate dehydrogenase-like, C-terminal domain"/>
    <property type="match status" value="1"/>
</dbReference>
<evidence type="ECO:0000256" key="6">
    <source>
        <dbReference type="ARBA" id="ARBA00023027"/>
    </source>
</evidence>
<dbReference type="PIRSF" id="PIRSF000161">
    <property type="entry name" value="DHPR"/>
    <property type="match status" value="1"/>
</dbReference>
<evidence type="ECO:0000313" key="16">
    <source>
        <dbReference type="Proteomes" id="UP000002415"/>
    </source>
</evidence>
<feature type="active site" description="Proton donor" evidence="12">
    <location>
        <position position="131"/>
    </location>
</feature>
<dbReference type="CDD" id="cd02274">
    <property type="entry name" value="DHDPR_N"/>
    <property type="match status" value="1"/>
</dbReference>
<dbReference type="InterPro" id="IPR022663">
    <property type="entry name" value="DapB_C"/>
</dbReference>
<dbReference type="STRING" id="381764.Fnod_0073"/>
<proteinExistence type="inferred from homology"/>
<dbReference type="GO" id="GO:0009089">
    <property type="term" value="P:lysine biosynthetic process via diaminopimelate"/>
    <property type="evidence" value="ECO:0007669"/>
    <property type="project" value="UniProtKB-UniRule"/>
</dbReference>
<dbReference type="Pfam" id="PF05173">
    <property type="entry name" value="DapB_C"/>
    <property type="match status" value="1"/>
</dbReference>
<keyword evidence="5 12" id="KW-0560">Oxidoreductase</keyword>